<reference evidence="1" key="1">
    <citation type="journal article" date="2020" name="mSystems">
        <title>Genome- and Community-Level Interaction Insights into Carbon Utilization and Element Cycling Functions of Hydrothermarchaeota in Hydrothermal Sediment.</title>
        <authorList>
            <person name="Zhou Z."/>
            <person name="Liu Y."/>
            <person name="Xu W."/>
            <person name="Pan J."/>
            <person name="Luo Z.H."/>
            <person name="Li M."/>
        </authorList>
    </citation>
    <scope>NUCLEOTIDE SEQUENCE [LARGE SCALE GENOMIC DNA]</scope>
    <source>
        <strain evidence="1">HyVt-501</strain>
    </source>
</reference>
<protein>
    <recommendedName>
        <fullName evidence="2">Outer membrane protein beta-barrel domain-containing protein</fullName>
    </recommendedName>
</protein>
<dbReference type="AlphaFoldDB" id="A0A7C5L767"/>
<accession>A0A7C5L767</accession>
<dbReference type="EMBL" id="DRNB01000142">
    <property type="protein sequence ID" value="HHJ64008.1"/>
    <property type="molecule type" value="Genomic_DNA"/>
</dbReference>
<name>A0A7C5L767_AQUAO</name>
<dbReference type="Proteomes" id="UP000885792">
    <property type="component" value="Unassembled WGS sequence"/>
</dbReference>
<gene>
    <name evidence="1" type="ORF">ENJ61_03785</name>
</gene>
<evidence type="ECO:0000313" key="1">
    <source>
        <dbReference type="EMBL" id="HHJ64008.1"/>
    </source>
</evidence>
<organism evidence="1">
    <name type="scientific">Aquifex aeolicus</name>
    <dbReference type="NCBI Taxonomy" id="63363"/>
    <lineage>
        <taxon>Bacteria</taxon>
        <taxon>Pseudomonadati</taxon>
        <taxon>Aquificota</taxon>
        <taxon>Aquificia</taxon>
        <taxon>Aquificales</taxon>
        <taxon>Aquificaceae</taxon>
        <taxon>Aquifex</taxon>
    </lineage>
</organism>
<comment type="caution">
    <text evidence="1">The sequence shown here is derived from an EMBL/GenBank/DDBJ whole genome shotgun (WGS) entry which is preliminary data.</text>
</comment>
<evidence type="ECO:0008006" key="2">
    <source>
        <dbReference type="Google" id="ProtNLM"/>
    </source>
</evidence>
<sequence length="241" mass="27212">MRYLILLMSFTTLSFALEAYVAPRYMVWEEYDAGGDRLLREEGWLVAFGVLGEGRLLRGGAEVYGGRINYDGQTQGGTPVRTDTVYSGFRLQGGVGWDLGEGVVFSPRLLYTLEGWVRDIRSTSYAIGYREFWSYHTLDLKGVISHVRGRVRGYMFGTLRLMLGDAVMRTDLEGVPTLYPRRGPAFDLGCGVRVGRFRFEISHSYVRFNRSDPVPTSSPGVFALQPESVRRTLSLTFALRF</sequence>
<proteinExistence type="predicted"/>